<reference evidence="1 2" key="1">
    <citation type="journal article" date="2016" name="Sci. Rep.">
        <title>Evaluation of genetic diversity among strains of the human gut commensal Bifidobacterium adolescentis.</title>
        <authorList>
            <person name="Duranti S."/>
            <person name="Milani C."/>
            <person name="Lugli G.A."/>
            <person name="Mancabelli L."/>
            <person name="Turroni F."/>
            <person name="Ferrario C."/>
            <person name="Mangifesta M."/>
            <person name="Viappiani A."/>
            <person name="Sanchez B."/>
            <person name="Margolles A."/>
            <person name="van Sinderen D."/>
            <person name="Ventura M."/>
        </authorList>
    </citation>
    <scope>NUCLEOTIDE SEQUENCE [LARGE SCALE GENOMIC DNA]</scope>
    <source>
        <strain evidence="1 2">AD2-8</strain>
    </source>
</reference>
<comment type="caution">
    <text evidence="1">The sequence shown here is derived from an EMBL/GenBank/DDBJ whole genome shotgun (WGS) entry which is preliminary data.</text>
</comment>
<accession>A0A1X2ZP28</accession>
<organism evidence="1 2">
    <name type="scientific">Bifidobacterium adolescentis</name>
    <dbReference type="NCBI Taxonomy" id="1680"/>
    <lineage>
        <taxon>Bacteria</taxon>
        <taxon>Bacillati</taxon>
        <taxon>Actinomycetota</taxon>
        <taxon>Actinomycetes</taxon>
        <taxon>Bifidobacteriales</taxon>
        <taxon>Bifidobacteriaceae</taxon>
        <taxon>Bifidobacterium</taxon>
    </lineage>
</organism>
<dbReference type="AlphaFoldDB" id="A0A1X2ZP28"/>
<gene>
    <name evidence="1" type="ORF">AD0028_0099</name>
</gene>
<dbReference type="Proteomes" id="UP000193664">
    <property type="component" value="Unassembled WGS sequence"/>
</dbReference>
<sequence>MGVDTDHRFVVYGGSESFPTRHGKVLDFDSLEALIS</sequence>
<protein>
    <submittedName>
        <fullName evidence="1">Uncharacterized protein</fullName>
    </submittedName>
</protein>
<evidence type="ECO:0000313" key="2">
    <source>
        <dbReference type="Proteomes" id="UP000193664"/>
    </source>
</evidence>
<evidence type="ECO:0000313" key="1">
    <source>
        <dbReference type="EMBL" id="OSG96133.1"/>
    </source>
</evidence>
<dbReference type="EMBL" id="LNKF01000001">
    <property type="protein sequence ID" value="OSG96133.1"/>
    <property type="molecule type" value="Genomic_DNA"/>
</dbReference>
<name>A0A1X2ZP28_BIFAD</name>
<proteinExistence type="predicted"/>